<dbReference type="InterPro" id="IPR000210">
    <property type="entry name" value="BTB/POZ_dom"/>
</dbReference>
<evidence type="ECO:0000259" key="1">
    <source>
        <dbReference type="Pfam" id="PF00651"/>
    </source>
</evidence>
<dbReference type="SUPFAM" id="SSF54695">
    <property type="entry name" value="POZ domain"/>
    <property type="match status" value="1"/>
</dbReference>
<feature type="domain" description="BTB" evidence="1">
    <location>
        <begin position="3"/>
        <end position="116"/>
    </location>
</feature>
<evidence type="ECO:0000313" key="3">
    <source>
        <dbReference type="Proteomes" id="UP001150238"/>
    </source>
</evidence>
<dbReference type="Proteomes" id="UP001150238">
    <property type="component" value="Unassembled WGS sequence"/>
</dbReference>
<reference evidence="2" key="1">
    <citation type="submission" date="2022-08" db="EMBL/GenBank/DDBJ databases">
        <authorList>
            <consortium name="DOE Joint Genome Institute"/>
            <person name="Min B."/>
            <person name="Riley R."/>
            <person name="Sierra-Patev S."/>
            <person name="Naranjo-Ortiz M."/>
            <person name="Looney B."/>
            <person name="Konkel Z."/>
            <person name="Slot J.C."/>
            <person name="Sakamoto Y."/>
            <person name="Steenwyk J.L."/>
            <person name="Rokas A."/>
            <person name="Carro J."/>
            <person name="Camarero S."/>
            <person name="Ferreira P."/>
            <person name="Molpeceres G."/>
            <person name="Ruiz-Duenas F.J."/>
            <person name="Serrano A."/>
            <person name="Henrissat B."/>
            <person name="Drula E."/>
            <person name="Hughes K.W."/>
            <person name="Mata J.L."/>
            <person name="Ishikawa N.K."/>
            <person name="Vargas-Isla R."/>
            <person name="Ushijima S."/>
            <person name="Smith C.A."/>
            <person name="Ahrendt S."/>
            <person name="Andreopoulos W."/>
            <person name="He G."/>
            <person name="Labutti K."/>
            <person name="Lipzen A."/>
            <person name="Ng V."/>
            <person name="Sandor L."/>
            <person name="Barry K."/>
            <person name="Martinez A.T."/>
            <person name="Xiao Y."/>
            <person name="Gibbons J.G."/>
            <person name="Terashima K."/>
            <person name="Hibbett D.S."/>
            <person name="Grigoriev I.V."/>
        </authorList>
    </citation>
    <scope>NUCLEOTIDE SEQUENCE</scope>
    <source>
        <strain evidence="2">Sp2 HRB7682 ss15</strain>
    </source>
</reference>
<organism evidence="2 3">
    <name type="scientific">Lentinula lateritia</name>
    <dbReference type="NCBI Taxonomy" id="40482"/>
    <lineage>
        <taxon>Eukaryota</taxon>
        <taxon>Fungi</taxon>
        <taxon>Dikarya</taxon>
        <taxon>Basidiomycota</taxon>
        <taxon>Agaricomycotina</taxon>
        <taxon>Agaricomycetes</taxon>
        <taxon>Agaricomycetidae</taxon>
        <taxon>Agaricales</taxon>
        <taxon>Marasmiineae</taxon>
        <taxon>Omphalotaceae</taxon>
        <taxon>Lentinula</taxon>
    </lineage>
</organism>
<dbReference type="Gene3D" id="3.30.710.10">
    <property type="entry name" value="Potassium Channel Kv1.1, Chain A"/>
    <property type="match status" value="1"/>
</dbReference>
<gene>
    <name evidence="2" type="ORF">C8J55DRAFT_415357</name>
</gene>
<sequence length="284" mass="32214">MNIRDKTFYSDFKIFKVEDVLFKVPTDALTAESEVFRDLLKLPPVPSNVEGLSDENPIHLEGVLSNDFRQLLRIICPRFKSTQVLSFTQWTSVLKLADQYMMDSVRSHAIFIMDQQSDFDPIDKIVVARRYSIKSWLTPTYNKILQRPQSFTQHDLERLGSDTVLKLVALRDRLQPMENSRFGSLGLWSLGTKREAISVDFTEAIEETLSDCYGVFPSLVSSLPLIIRFSAEIDSESKQSASTLTVNAPTDMFIFAAEPSGFPTTSATPARRYGLRKARAGRRN</sequence>
<dbReference type="Pfam" id="PF00651">
    <property type="entry name" value="BTB"/>
    <property type="match status" value="1"/>
</dbReference>
<dbReference type="EMBL" id="JANVFS010000002">
    <property type="protein sequence ID" value="KAJ4494783.1"/>
    <property type="molecule type" value="Genomic_DNA"/>
</dbReference>
<evidence type="ECO:0000313" key="2">
    <source>
        <dbReference type="EMBL" id="KAJ4494783.1"/>
    </source>
</evidence>
<accession>A0A9W9E082</accession>
<dbReference type="AlphaFoldDB" id="A0A9W9E082"/>
<name>A0A9W9E082_9AGAR</name>
<proteinExistence type="predicted"/>
<reference evidence="2" key="2">
    <citation type="journal article" date="2023" name="Proc. Natl. Acad. Sci. U.S.A.">
        <title>A global phylogenomic analysis of the shiitake genus Lentinula.</title>
        <authorList>
            <person name="Sierra-Patev S."/>
            <person name="Min B."/>
            <person name="Naranjo-Ortiz M."/>
            <person name="Looney B."/>
            <person name="Konkel Z."/>
            <person name="Slot J.C."/>
            <person name="Sakamoto Y."/>
            <person name="Steenwyk J.L."/>
            <person name="Rokas A."/>
            <person name="Carro J."/>
            <person name="Camarero S."/>
            <person name="Ferreira P."/>
            <person name="Molpeceres G."/>
            <person name="Ruiz-Duenas F.J."/>
            <person name="Serrano A."/>
            <person name="Henrissat B."/>
            <person name="Drula E."/>
            <person name="Hughes K.W."/>
            <person name="Mata J.L."/>
            <person name="Ishikawa N.K."/>
            <person name="Vargas-Isla R."/>
            <person name="Ushijima S."/>
            <person name="Smith C.A."/>
            <person name="Donoghue J."/>
            <person name="Ahrendt S."/>
            <person name="Andreopoulos W."/>
            <person name="He G."/>
            <person name="LaButti K."/>
            <person name="Lipzen A."/>
            <person name="Ng V."/>
            <person name="Riley R."/>
            <person name="Sandor L."/>
            <person name="Barry K."/>
            <person name="Martinez A.T."/>
            <person name="Xiao Y."/>
            <person name="Gibbons J.G."/>
            <person name="Terashima K."/>
            <person name="Grigoriev I.V."/>
            <person name="Hibbett D."/>
        </authorList>
    </citation>
    <scope>NUCLEOTIDE SEQUENCE</scope>
    <source>
        <strain evidence="2">Sp2 HRB7682 ss15</strain>
    </source>
</reference>
<dbReference type="InterPro" id="IPR011333">
    <property type="entry name" value="SKP1/BTB/POZ_sf"/>
</dbReference>
<protein>
    <recommendedName>
        <fullName evidence="1">BTB domain-containing protein</fullName>
    </recommendedName>
</protein>
<comment type="caution">
    <text evidence="2">The sequence shown here is derived from an EMBL/GenBank/DDBJ whole genome shotgun (WGS) entry which is preliminary data.</text>
</comment>